<dbReference type="InterPro" id="IPR053714">
    <property type="entry name" value="Iso_Racemase_Enz_sf"/>
</dbReference>
<accession>A0ABU6HJW3</accession>
<reference evidence="1 2" key="1">
    <citation type="submission" date="2024-01" db="EMBL/GenBank/DDBJ databases">
        <title>Mesobacterium rodlantinim sp. nov., isolated from shallow sea hydrothermal systems off Kueishantao Island.</title>
        <authorList>
            <person name="Su Z."/>
            <person name="Tang K."/>
        </authorList>
    </citation>
    <scope>NUCLEOTIDE SEQUENCE [LARGE SCALE GENOMIC DNA]</scope>
    <source>
        <strain evidence="1 2">TK19101</strain>
    </source>
</reference>
<dbReference type="EMBL" id="JAYLLH010000025">
    <property type="protein sequence ID" value="MEC3862606.1"/>
    <property type="molecule type" value="Genomic_DNA"/>
</dbReference>
<dbReference type="PIRSF" id="PIRSF015736">
    <property type="entry name" value="MI"/>
    <property type="match status" value="1"/>
</dbReference>
<dbReference type="Proteomes" id="UP001348149">
    <property type="component" value="Unassembled WGS sequence"/>
</dbReference>
<dbReference type="Pfam" id="PF17645">
    <property type="entry name" value="Amdase"/>
    <property type="match status" value="1"/>
</dbReference>
<dbReference type="InterPro" id="IPR026286">
    <property type="entry name" value="MaiA/AMDase"/>
</dbReference>
<protein>
    <submittedName>
        <fullName evidence="1">Aspartate/glutamate racemase family protein</fullName>
    </submittedName>
</protein>
<proteinExistence type="predicted"/>
<comment type="caution">
    <text evidence="1">The sequence shown here is derived from an EMBL/GenBank/DDBJ whole genome shotgun (WGS) entry which is preliminary data.</text>
</comment>
<dbReference type="RefSeq" id="WP_326298501.1">
    <property type="nucleotide sequence ID" value="NZ_JAYLLH010000025.1"/>
</dbReference>
<dbReference type="Gene3D" id="3.40.50.12500">
    <property type="match status" value="1"/>
</dbReference>
<name>A0ABU6HJW3_9RHOB</name>
<evidence type="ECO:0000313" key="2">
    <source>
        <dbReference type="Proteomes" id="UP001348149"/>
    </source>
</evidence>
<sequence>MRFAFSLAKADLPRLGLIVLQADETIEGDFRRMIPATTEWLVTRVPSGEELTADSIRAMEAHLGAAAGRLPRGGAFDAVAYACTSGAAGIGTARVASMVRDGVNARAVSDPVTALLAACGALGITRLGLLSPYVAEVSDRLRQVLAEAGVETPVFGSFEEEIEARVVRIDAPSICNAAETLAARGGIDALFLSCTNLRTLEVIAPLEARLGLPVLSSNQVLAWHMLRLAGVADAPGIPGRLARVAG</sequence>
<dbReference type="PANTHER" id="PTHR40267">
    <property type="entry name" value="BLR3294 PROTEIN"/>
    <property type="match status" value="1"/>
</dbReference>
<dbReference type="PANTHER" id="PTHR40267:SF1">
    <property type="entry name" value="BLR3294 PROTEIN"/>
    <property type="match status" value="1"/>
</dbReference>
<organism evidence="1 2">
    <name type="scientific">Mesobacterium hydrothermale</name>
    <dbReference type="NCBI Taxonomy" id="3111907"/>
    <lineage>
        <taxon>Bacteria</taxon>
        <taxon>Pseudomonadati</taxon>
        <taxon>Pseudomonadota</taxon>
        <taxon>Alphaproteobacteria</taxon>
        <taxon>Rhodobacterales</taxon>
        <taxon>Roseobacteraceae</taxon>
        <taxon>Mesobacterium</taxon>
    </lineage>
</organism>
<keyword evidence="2" id="KW-1185">Reference proteome</keyword>
<evidence type="ECO:0000313" key="1">
    <source>
        <dbReference type="EMBL" id="MEC3862606.1"/>
    </source>
</evidence>
<gene>
    <name evidence="1" type="ORF">VK792_15045</name>
</gene>